<gene>
    <name evidence="2" type="ordered locus">PHZ_c2035</name>
</gene>
<name>B4RE13_PHEZH</name>
<organism evidence="2 3">
    <name type="scientific">Phenylobacterium zucineum (strain HLK1)</name>
    <dbReference type="NCBI Taxonomy" id="450851"/>
    <lineage>
        <taxon>Bacteria</taxon>
        <taxon>Pseudomonadati</taxon>
        <taxon>Pseudomonadota</taxon>
        <taxon>Alphaproteobacteria</taxon>
        <taxon>Caulobacterales</taxon>
        <taxon>Caulobacteraceae</taxon>
        <taxon>Phenylobacterium</taxon>
    </lineage>
</organism>
<dbReference type="KEGG" id="pzu:PHZ_c2035"/>
<proteinExistence type="predicted"/>
<keyword evidence="1" id="KW-0732">Signal</keyword>
<dbReference type="GO" id="GO:0016788">
    <property type="term" value="F:hydrolase activity, acting on ester bonds"/>
    <property type="evidence" value="ECO:0007669"/>
    <property type="project" value="InterPro"/>
</dbReference>
<reference evidence="2 3" key="1">
    <citation type="journal article" date="2008" name="BMC Genomics">
        <title>Complete genome of Phenylobacterium zucineum - a novel facultative intracellular bacterium isolated from human erythroleukemia cell line K562.</title>
        <authorList>
            <person name="Luo Y."/>
            <person name="Xu X."/>
            <person name="Ding Z."/>
            <person name="Liu Z."/>
            <person name="Zhang B."/>
            <person name="Yan Z."/>
            <person name="Sun J."/>
            <person name="Hu S."/>
            <person name="Hu X."/>
        </authorList>
    </citation>
    <scope>NUCLEOTIDE SEQUENCE [LARGE SCALE GENOMIC DNA]</scope>
    <source>
        <strain evidence="2 3">HLK1</strain>
    </source>
</reference>
<evidence type="ECO:0000313" key="2">
    <source>
        <dbReference type="EMBL" id="ACG78446.1"/>
    </source>
</evidence>
<dbReference type="Proteomes" id="UP000001868">
    <property type="component" value="Chromosome"/>
</dbReference>
<dbReference type="InterPro" id="IPR008947">
    <property type="entry name" value="PLipase_C/P1_nuclease_dom_sf"/>
</dbReference>
<dbReference type="OrthoDB" id="267579at2"/>
<dbReference type="EMBL" id="CP000747">
    <property type="protein sequence ID" value="ACG78446.1"/>
    <property type="molecule type" value="Genomic_DNA"/>
</dbReference>
<dbReference type="RefSeq" id="WP_012522588.1">
    <property type="nucleotide sequence ID" value="NC_011144.1"/>
</dbReference>
<feature type="chain" id="PRO_5002822539" description="S1/P1 Nuclease" evidence="1">
    <location>
        <begin position="27"/>
        <end position="339"/>
    </location>
</feature>
<keyword evidence="3" id="KW-1185">Reference proteome</keyword>
<accession>B4RE13</accession>
<protein>
    <recommendedName>
        <fullName evidence="4">S1/P1 Nuclease</fullName>
    </recommendedName>
</protein>
<evidence type="ECO:0000313" key="3">
    <source>
        <dbReference type="Proteomes" id="UP000001868"/>
    </source>
</evidence>
<evidence type="ECO:0000256" key="1">
    <source>
        <dbReference type="SAM" id="SignalP"/>
    </source>
</evidence>
<dbReference type="STRING" id="450851.PHZ_c2035"/>
<dbReference type="HOGENOM" id="CLU_053114_1_0_5"/>
<dbReference type="AlphaFoldDB" id="B4RE13"/>
<sequence length="339" mass="36893">MKRLLPLALAGALAAPLAAAPTAALAWGSAGHRMAGEAAARALPPQLPAFLRSRDGVREIGELSREPDRSKGSGKIHDHDRDAAHFVDIDEAGRVLGGPPFAPLQATRNDYETALRAHQLDTPKAGYLQFAIVDRYQQLTTDFAYWRVLKAAEANPAWKKNRAWFKADRKRREGLILRTLGELSHFVADGGQPLHTSIHYNGWGDYPNPQGFTTARIHGPFEGDVVKAGVRPAAVEARVAPFRSCACPIEQRVADYLLASNRWTVPLYELEKAGGLTPGDPRGAAFATERLAVGASELRDLVVEAWDASARHKVGWRPVAVQDVLAGKVDPWPALYGID</sequence>
<feature type="signal peptide" evidence="1">
    <location>
        <begin position="1"/>
        <end position="26"/>
    </location>
</feature>
<dbReference type="eggNOG" id="ENOG502ZAZS">
    <property type="taxonomic scope" value="Bacteria"/>
</dbReference>
<evidence type="ECO:0008006" key="4">
    <source>
        <dbReference type="Google" id="ProtNLM"/>
    </source>
</evidence>
<dbReference type="SUPFAM" id="SSF48537">
    <property type="entry name" value="Phospholipase C/P1 nuclease"/>
    <property type="match status" value="1"/>
</dbReference>
<dbReference type="Gene3D" id="1.10.575.10">
    <property type="entry name" value="P1 Nuclease"/>
    <property type="match status" value="1"/>
</dbReference>